<dbReference type="NCBIfam" id="TIGR03389">
    <property type="entry name" value="laccase"/>
    <property type="match status" value="1"/>
</dbReference>
<dbReference type="GO" id="GO:0046274">
    <property type="term" value="P:lignin catabolic process"/>
    <property type="evidence" value="ECO:0007669"/>
    <property type="project" value="UniProtKB-KW"/>
</dbReference>
<dbReference type="PANTHER" id="PTHR11709:SF443">
    <property type="entry name" value="LACCASE-15"/>
    <property type="match status" value="1"/>
</dbReference>
<dbReference type="GO" id="GO:0005507">
    <property type="term" value="F:copper ion binding"/>
    <property type="evidence" value="ECO:0007669"/>
    <property type="project" value="InterPro"/>
</dbReference>
<keyword evidence="18" id="KW-1185">Reference proteome</keyword>
<evidence type="ECO:0000256" key="2">
    <source>
        <dbReference type="ARBA" id="ARBA00004271"/>
    </source>
</evidence>
<dbReference type="InterPro" id="IPR011706">
    <property type="entry name" value="Cu-oxidase_C"/>
</dbReference>
<dbReference type="InterPro" id="IPR002355">
    <property type="entry name" value="Cu_oxidase_Cu_BS"/>
</dbReference>
<dbReference type="CDD" id="cd13897">
    <property type="entry name" value="CuRO_3_LCC_plant"/>
    <property type="match status" value="1"/>
</dbReference>
<dbReference type="SMR" id="A0A445GJ66"/>
<evidence type="ECO:0000256" key="3">
    <source>
        <dbReference type="ARBA" id="ARBA00010609"/>
    </source>
</evidence>
<comment type="caution">
    <text evidence="17">The sequence shown here is derived from an EMBL/GenBank/DDBJ whole genome shotgun (WGS) entry which is preliminary data.</text>
</comment>
<accession>A0A445GJ66</accession>
<dbReference type="PANTHER" id="PTHR11709">
    <property type="entry name" value="MULTI-COPPER OXIDASE"/>
    <property type="match status" value="1"/>
</dbReference>
<dbReference type="Pfam" id="PF07732">
    <property type="entry name" value="Cu-oxidase_3"/>
    <property type="match status" value="1"/>
</dbReference>
<comment type="similarity">
    <text evidence="3 13">Belongs to the multicopper oxidase family.</text>
</comment>
<comment type="subcellular location">
    <subcellularLocation>
        <location evidence="2 13">Secreted</location>
        <location evidence="2 13">Extracellular space</location>
        <location evidence="2 13">Apoplast</location>
    </subcellularLocation>
</comment>
<protein>
    <recommendedName>
        <fullName evidence="4 13">Laccase</fullName>
        <ecNumber evidence="4 13">1.10.3.2</ecNumber>
    </recommendedName>
    <alternativeName>
        <fullName evidence="13">Benzenediol:oxygen oxidoreductase</fullName>
    </alternativeName>
    <alternativeName>
        <fullName evidence="13">Diphenol oxidase</fullName>
    </alternativeName>
    <alternativeName>
        <fullName evidence="13">Urishiol oxidase</fullName>
    </alternativeName>
</protein>
<feature type="domain" description="Plastocyanin-like" evidence="15">
    <location>
        <begin position="437"/>
        <end position="550"/>
    </location>
</feature>
<reference evidence="17 18" key="1">
    <citation type="submission" date="2018-09" db="EMBL/GenBank/DDBJ databases">
        <title>A high-quality reference genome of wild soybean provides a powerful tool to mine soybean genomes.</title>
        <authorList>
            <person name="Xie M."/>
            <person name="Chung C.Y.L."/>
            <person name="Li M.-W."/>
            <person name="Wong F.-L."/>
            <person name="Chan T.-F."/>
            <person name="Lam H.-M."/>
        </authorList>
    </citation>
    <scope>NUCLEOTIDE SEQUENCE [LARGE SCALE GENOMIC DNA]</scope>
    <source>
        <strain evidence="18">cv. W05</strain>
        <tissue evidence="17">Hypocotyl of etiolated seedlings</tissue>
    </source>
</reference>
<dbReference type="PROSITE" id="PS00079">
    <property type="entry name" value="MULTICOPPER_OXIDASE1"/>
    <property type="match status" value="1"/>
</dbReference>
<dbReference type="EMBL" id="QZWG01000016">
    <property type="protein sequence ID" value="RZB61277.1"/>
    <property type="molecule type" value="Genomic_DNA"/>
</dbReference>
<dbReference type="CDD" id="cd13875">
    <property type="entry name" value="CuRO_2_LCC_plant"/>
    <property type="match status" value="1"/>
</dbReference>
<keyword evidence="12 13" id="KW-0439">Lignin degradation</keyword>
<dbReference type="GO" id="GO:0048046">
    <property type="term" value="C:apoplast"/>
    <property type="evidence" value="ECO:0007669"/>
    <property type="project" value="UniProtKB-SubCell"/>
</dbReference>
<keyword evidence="9 13" id="KW-0560">Oxidoreductase</keyword>
<name>A0A445GJ66_GLYSO</name>
<dbReference type="Gene3D" id="2.60.40.420">
    <property type="entry name" value="Cupredoxins - blue copper proteins"/>
    <property type="match status" value="3"/>
</dbReference>
<dbReference type="SUPFAM" id="SSF49503">
    <property type="entry name" value="Cupredoxins"/>
    <property type="match status" value="3"/>
</dbReference>
<dbReference type="InterPro" id="IPR045087">
    <property type="entry name" value="Cu-oxidase_fam"/>
</dbReference>
<keyword evidence="13" id="KW-0732">Signal</keyword>
<keyword evidence="11" id="KW-0325">Glycoprotein</keyword>
<dbReference type="Pfam" id="PF00394">
    <property type="entry name" value="Cu-oxidase"/>
    <property type="match status" value="1"/>
</dbReference>
<evidence type="ECO:0000256" key="5">
    <source>
        <dbReference type="ARBA" id="ARBA00022523"/>
    </source>
</evidence>
<evidence type="ECO:0000256" key="12">
    <source>
        <dbReference type="ARBA" id="ARBA00023185"/>
    </source>
</evidence>
<dbReference type="PROSITE" id="PS00080">
    <property type="entry name" value="MULTICOPPER_OXIDASE2"/>
    <property type="match status" value="1"/>
</dbReference>
<keyword evidence="7 13" id="KW-0479">Metal-binding</keyword>
<evidence type="ECO:0000259" key="14">
    <source>
        <dbReference type="Pfam" id="PF00394"/>
    </source>
</evidence>
<evidence type="ECO:0000313" key="17">
    <source>
        <dbReference type="EMBL" id="RZB61277.1"/>
    </source>
</evidence>
<comment type="catalytic activity">
    <reaction evidence="1 13">
        <text>4 hydroquinone + O2 = 4 benzosemiquinone + 2 H2O</text>
        <dbReference type="Rhea" id="RHEA:11276"/>
        <dbReference type="ChEBI" id="CHEBI:15377"/>
        <dbReference type="ChEBI" id="CHEBI:15379"/>
        <dbReference type="ChEBI" id="CHEBI:17594"/>
        <dbReference type="ChEBI" id="CHEBI:17977"/>
        <dbReference type="EC" id="1.10.3.2"/>
    </reaction>
</comment>
<dbReference type="InterPro" id="IPR034285">
    <property type="entry name" value="CuRO_2_LCC"/>
</dbReference>
<evidence type="ECO:0000256" key="6">
    <source>
        <dbReference type="ARBA" id="ARBA00022525"/>
    </source>
</evidence>
<evidence type="ECO:0000256" key="11">
    <source>
        <dbReference type="ARBA" id="ARBA00023180"/>
    </source>
</evidence>
<dbReference type="InterPro" id="IPR033138">
    <property type="entry name" value="Cu_oxidase_CS"/>
</dbReference>
<keyword evidence="8 13" id="KW-0677">Repeat</keyword>
<evidence type="ECO:0000256" key="4">
    <source>
        <dbReference type="ARBA" id="ARBA00012297"/>
    </source>
</evidence>
<dbReference type="GO" id="GO:0052716">
    <property type="term" value="F:hydroquinone:oxygen oxidoreductase activity"/>
    <property type="evidence" value="ECO:0007669"/>
    <property type="project" value="UniProtKB-EC"/>
</dbReference>
<comment type="function">
    <text evidence="13">Lignin degradation and detoxification of lignin-derived products.</text>
</comment>
<dbReference type="EC" id="1.10.3.2" evidence="4 13"/>
<evidence type="ECO:0000256" key="7">
    <source>
        <dbReference type="ARBA" id="ARBA00022723"/>
    </source>
</evidence>
<dbReference type="CDD" id="cd13849">
    <property type="entry name" value="CuRO_1_LCC_plant"/>
    <property type="match status" value="1"/>
</dbReference>
<dbReference type="InterPro" id="IPR017761">
    <property type="entry name" value="Laccase"/>
</dbReference>
<gene>
    <name evidence="17" type="ORF">D0Y65_043843</name>
</gene>
<proteinExistence type="inferred from homology"/>
<keyword evidence="5 13" id="KW-0052">Apoplast</keyword>
<dbReference type="Proteomes" id="UP000289340">
    <property type="component" value="Chromosome 16"/>
</dbReference>
<dbReference type="AlphaFoldDB" id="A0A445GJ66"/>
<dbReference type="InterPro" id="IPR011707">
    <property type="entry name" value="Cu-oxidase-like_N"/>
</dbReference>
<dbReference type="InterPro" id="IPR034288">
    <property type="entry name" value="CuRO_1_LCC"/>
</dbReference>
<evidence type="ECO:0000256" key="8">
    <source>
        <dbReference type="ARBA" id="ARBA00022737"/>
    </source>
</evidence>
<organism evidence="17 18">
    <name type="scientific">Glycine soja</name>
    <name type="common">Wild soybean</name>
    <dbReference type="NCBI Taxonomy" id="3848"/>
    <lineage>
        <taxon>Eukaryota</taxon>
        <taxon>Viridiplantae</taxon>
        <taxon>Streptophyta</taxon>
        <taxon>Embryophyta</taxon>
        <taxon>Tracheophyta</taxon>
        <taxon>Spermatophyta</taxon>
        <taxon>Magnoliopsida</taxon>
        <taxon>eudicotyledons</taxon>
        <taxon>Gunneridae</taxon>
        <taxon>Pentapetalae</taxon>
        <taxon>rosids</taxon>
        <taxon>fabids</taxon>
        <taxon>Fabales</taxon>
        <taxon>Fabaceae</taxon>
        <taxon>Papilionoideae</taxon>
        <taxon>50 kb inversion clade</taxon>
        <taxon>NPAAA clade</taxon>
        <taxon>indigoferoid/millettioid clade</taxon>
        <taxon>Phaseoleae</taxon>
        <taxon>Glycine</taxon>
        <taxon>Glycine subgen. Soja</taxon>
    </lineage>
</organism>
<keyword evidence="10 13" id="KW-0186">Copper</keyword>
<evidence type="ECO:0000256" key="13">
    <source>
        <dbReference type="RuleBase" id="RU361119"/>
    </source>
</evidence>
<dbReference type="InterPro" id="IPR001117">
    <property type="entry name" value="Cu-oxidase_2nd"/>
</dbReference>
<feature type="domain" description="Plastocyanin-like" evidence="14">
    <location>
        <begin position="160"/>
        <end position="312"/>
    </location>
</feature>
<feature type="chain" id="PRO_5018810158" description="Laccase" evidence="13">
    <location>
        <begin position="26"/>
        <end position="566"/>
    </location>
</feature>
<dbReference type="InterPro" id="IPR034289">
    <property type="entry name" value="CuRO_3_LCC"/>
</dbReference>
<comment type="cofactor">
    <cofactor evidence="13">
        <name>Cu cation</name>
        <dbReference type="ChEBI" id="CHEBI:23378"/>
    </cofactor>
    <text evidence="13">Binds 4 Cu cations per monomer.</text>
</comment>
<evidence type="ECO:0000259" key="15">
    <source>
        <dbReference type="Pfam" id="PF07731"/>
    </source>
</evidence>
<evidence type="ECO:0000256" key="10">
    <source>
        <dbReference type="ARBA" id="ARBA00023008"/>
    </source>
</evidence>
<dbReference type="InterPro" id="IPR008972">
    <property type="entry name" value="Cupredoxin"/>
</dbReference>
<sequence length="566" mass="63869">MKMWLGKKIIFLQTLLCFSIVGTNSHGLKEYHFVLKEAHYRRLCSSKPILTVNGQFPGPTVRAYYGETIYVNVHNKGKYNITLHWHGVKQPRNPWSDGPEYITQCPIKPGGKFRQMLIFSIEEGTIWWHAHSDWARATVHGAIYIYPRKGESYPFPTPDEEVPIVLGEWWKSDVSDVYEEFLRNGGSPNESDAITINGQPGDLYPCSKSETFKLNVHYGKTYHLRMVNAAMNLVLFFAVSKHNLTVVGVDSAYSKPLTRDYICIAPGQTADVLLHANQEPNDYYMAARAYSSALGVAFNNGITTARIHYHENHAPNKSPSLPYLPLYNDTKAVFDYYVSIKGLNEADPYQVPTNITTHMLTTLSINTFPCPENQTCAGPNGTRLASSVNNISFENPTIDILEAYYYHIKGVYHKGLPKFPPLKFDFNAEYLPLELQIPKKGTKVAVIKFGSTVELVFQGTNLVTGIDHPMHLHGTSFFAVGYGFGNFDKHKDRKTYNLIDPPLMNTILVPKNGWASIRYRASNPGVWFVHCHLDRHLSWGMETVFIVTNGEGDAEILPPPPDMPQC</sequence>
<dbReference type="Pfam" id="PF07731">
    <property type="entry name" value="Cu-oxidase_2"/>
    <property type="match status" value="1"/>
</dbReference>
<evidence type="ECO:0000256" key="9">
    <source>
        <dbReference type="ARBA" id="ARBA00023002"/>
    </source>
</evidence>
<evidence type="ECO:0000259" key="16">
    <source>
        <dbReference type="Pfam" id="PF07732"/>
    </source>
</evidence>
<feature type="signal peptide" evidence="13">
    <location>
        <begin position="1"/>
        <end position="25"/>
    </location>
</feature>
<evidence type="ECO:0000313" key="18">
    <source>
        <dbReference type="Proteomes" id="UP000289340"/>
    </source>
</evidence>
<feature type="domain" description="Plastocyanin-like" evidence="16">
    <location>
        <begin position="36"/>
        <end position="149"/>
    </location>
</feature>
<dbReference type="Gramene" id="XM_028350092.1">
    <property type="protein sequence ID" value="XP_028205893.1"/>
    <property type="gene ID" value="LOC114389421"/>
</dbReference>
<evidence type="ECO:0000256" key="1">
    <source>
        <dbReference type="ARBA" id="ARBA00000349"/>
    </source>
</evidence>
<keyword evidence="6 13" id="KW-0964">Secreted</keyword>